<feature type="chain" id="PRO_5006058464" evidence="2">
    <location>
        <begin position="23"/>
        <end position="119"/>
    </location>
</feature>
<organism evidence="3 4">
    <name type="scientific">Plasmopara halstedii</name>
    <name type="common">Downy mildew of sunflower</name>
    <dbReference type="NCBI Taxonomy" id="4781"/>
    <lineage>
        <taxon>Eukaryota</taxon>
        <taxon>Sar</taxon>
        <taxon>Stramenopiles</taxon>
        <taxon>Oomycota</taxon>
        <taxon>Peronosporomycetes</taxon>
        <taxon>Peronosporales</taxon>
        <taxon>Peronosporaceae</taxon>
        <taxon>Plasmopara</taxon>
    </lineage>
</organism>
<name>A0A0P1A8R8_PLAHL</name>
<evidence type="ECO:0000313" key="4">
    <source>
        <dbReference type="Proteomes" id="UP000054928"/>
    </source>
</evidence>
<evidence type="ECO:0000256" key="1">
    <source>
        <dbReference type="SAM" id="MobiDB-lite"/>
    </source>
</evidence>
<proteinExistence type="predicted"/>
<protein>
    <submittedName>
        <fullName evidence="3">RxLR-like protein</fullName>
    </submittedName>
</protein>
<dbReference type="GeneID" id="36398992"/>
<reference evidence="4" key="1">
    <citation type="submission" date="2014-09" db="EMBL/GenBank/DDBJ databases">
        <authorList>
            <person name="Sharma Rahul"/>
            <person name="Thines Marco"/>
        </authorList>
    </citation>
    <scope>NUCLEOTIDE SEQUENCE [LARGE SCALE GENOMIC DNA]</scope>
</reference>
<dbReference type="EMBL" id="CCYD01000237">
    <property type="protein sequence ID" value="CEG36729.1"/>
    <property type="molecule type" value="Genomic_DNA"/>
</dbReference>
<keyword evidence="2" id="KW-0732">Signal</keyword>
<dbReference type="AlphaFoldDB" id="A0A0P1A8R8"/>
<dbReference type="Proteomes" id="UP000054928">
    <property type="component" value="Unassembled WGS sequence"/>
</dbReference>
<dbReference type="OMA" id="QCAFNNC"/>
<sequence>MQILQTLIAAAIAIAAIVIVLAEQEAHLRVRVHDKFYVTPLGMQCAFNNCIDPSMYPCAKSTCVRLNYTYGKCTKDSSDNPEQQDLDDPKLLCPYPNPYNSKLGSLDDDEDDDNTESQK</sequence>
<feature type="compositionally biased region" description="Acidic residues" evidence="1">
    <location>
        <begin position="106"/>
        <end position="119"/>
    </location>
</feature>
<evidence type="ECO:0000313" key="3">
    <source>
        <dbReference type="EMBL" id="CEG36729.1"/>
    </source>
</evidence>
<evidence type="ECO:0000256" key="2">
    <source>
        <dbReference type="SAM" id="SignalP"/>
    </source>
</evidence>
<dbReference type="OrthoDB" id="115518at2759"/>
<feature type="region of interest" description="Disordered" evidence="1">
    <location>
        <begin position="73"/>
        <end position="119"/>
    </location>
</feature>
<feature type="signal peptide" evidence="2">
    <location>
        <begin position="1"/>
        <end position="22"/>
    </location>
</feature>
<keyword evidence="4" id="KW-1185">Reference proteome</keyword>
<accession>A0A0P1A8R8</accession>
<dbReference type="RefSeq" id="XP_024573098.1">
    <property type="nucleotide sequence ID" value="XM_024721975.1"/>
</dbReference>